<keyword evidence="4" id="KW-1003">Cell membrane</keyword>
<evidence type="ECO:0000259" key="9">
    <source>
        <dbReference type="Pfam" id="PF01061"/>
    </source>
</evidence>
<comment type="subcellular location">
    <subcellularLocation>
        <location evidence="1">Cell inner membrane</location>
        <topology evidence="1">Multi-pass membrane protein</topology>
    </subcellularLocation>
</comment>
<feature type="transmembrane region" description="Helical" evidence="8">
    <location>
        <begin position="49"/>
        <end position="70"/>
    </location>
</feature>
<dbReference type="PANTHER" id="PTHR30413">
    <property type="entry name" value="INNER MEMBRANE TRANSPORT PERMEASE"/>
    <property type="match status" value="1"/>
</dbReference>
<evidence type="ECO:0000313" key="10">
    <source>
        <dbReference type="EMBL" id="RRT92669.1"/>
    </source>
</evidence>
<feature type="transmembrane region" description="Helical" evidence="8">
    <location>
        <begin position="135"/>
        <end position="155"/>
    </location>
</feature>
<feature type="transmembrane region" description="Helical" evidence="8">
    <location>
        <begin position="247"/>
        <end position="268"/>
    </location>
</feature>
<dbReference type="GO" id="GO:0005886">
    <property type="term" value="C:plasma membrane"/>
    <property type="evidence" value="ECO:0007669"/>
    <property type="project" value="UniProtKB-SubCell"/>
</dbReference>
<name>A0A427BQA5_9FLAO</name>
<keyword evidence="6 8" id="KW-1133">Transmembrane helix</keyword>
<dbReference type="Proteomes" id="UP000267844">
    <property type="component" value="Unassembled WGS sequence"/>
</dbReference>
<evidence type="ECO:0000256" key="4">
    <source>
        <dbReference type="ARBA" id="ARBA00022475"/>
    </source>
</evidence>
<dbReference type="Pfam" id="PF01061">
    <property type="entry name" value="ABC2_membrane"/>
    <property type="match status" value="1"/>
</dbReference>
<dbReference type="RefSeq" id="WP_125349414.1">
    <property type="nucleotide sequence ID" value="NZ_RHPN01000007.1"/>
</dbReference>
<dbReference type="EMBL" id="RHPO01000007">
    <property type="protein sequence ID" value="RRT92669.1"/>
    <property type="molecule type" value="Genomic_DNA"/>
</dbReference>
<proteinExistence type="inferred from homology"/>
<feature type="transmembrane region" description="Helical" evidence="8">
    <location>
        <begin position="202"/>
        <end position="223"/>
    </location>
</feature>
<comment type="caution">
    <text evidence="10">The sequence shown here is derived from an EMBL/GenBank/DDBJ whole genome shotgun (WGS) entry which is preliminary data.</text>
</comment>
<keyword evidence="7 8" id="KW-0472">Membrane</keyword>
<reference evidence="10 11" key="1">
    <citation type="submission" date="2018-10" db="EMBL/GenBank/DDBJ databases">
        <title>Transmission dynamics of multidrug resistant bacteria on intensive care unit surfaces.</title>
        <authorList>
            <person name="D'Souza A.W."/>
            <person name="Potter R.F."/>
            <person name="Wallace M."/>
            <person name="Shupe A."/>
            <person name="Patel S."/>
            <person name="Sun S."/>
            <person name="Gul D."/>
            <person name="Kwon J.H."/>
            <person name="Andleeb S."/>
            <person name="Burnham C.-A.D."/>
            <person name="Dantas G."/>
        </authorList>
    </citation>
    <scope>NUCLEOTIDE SEQUENCE [LARGE SCALE GENOMIC DNA]</scope>
    <source>
        <strain evidence="10 11">WF_348</strain>
    </source>
</reference>
<feature type="domain" description="ABC-2 type transporter transmembrane" evidence="9">
    <location>
        <begin position="36"/>
        <end position="233"/>
    </location>
</feature>
<keyword evidence="5 8" id="KW-0812">Transmembrane</keyword>
<organism evidence="10 11">
    <name type="scientific">Empedobacter falsenii</name>
    <dbReference type="NCBI Taxonomy" id="343874"/>
    <lineage>
        <taxon>Bacteria</taxon>
        <taxon>Pseudomonadati</taxon>
        <taxon>Bacteroidota</taxon>
        <taxon>Flavobacteriia</taxon>
        <taxon>Flavobacteriales</taxon>
        <taxon>Weeksellaceae</taxon>
        <taxon>Empedobacter</taxon>
    </lineage>
</organism>
<dbReference type="InterPro" id="IPR013525">
    <property type="entry name" value="ABC2_TM"/>
</dbReference>
<evidence type="ECO:0000256" key="3">
    <source>
        <dbReference type="ARBA" id="ARBA00022448"/>
    </source>
</evidence>
<evidence type="ECO:0000256" key="6">
    <source>
        <dbReference type="ARBA" id="ARBA00022989"/>
    </source>
</evidence>
<sequence>MSLKTVVYSSDKKTHFLKELKNIFKDISNSHFLAYQMAKRDIQAQYRQSYLGVFWAFAPVIINSLVWLFLNGSGVVSVQGVSIPYPLFVVIGTTLWSVFADTVQSPMTSVNAGKGIMSKINFPKEALLMAGMYKIFFNLGLKLILLVGFLLYFGIKTDINFLYFPIFLIILLIFSFSLGLLITPIGLIYTDIAKIINTGISFLMYLTPVVYAMPKGGFFGLLFKLNPLTYLINDTRNSITNQPIESMFYNLIILFISILIGIIGLVIFRKSMPIIIEKISG</sequence>
<evidence type="ECO:0000256" key="1">
    <source>
        <dbReference type="ARBA" id="ARBA00004429"/>
    </source>
</evidence>
<evidence type="ECO:0000256" key="7">
    <source>
        <dbReference type="ARBA" id="ARBA00023136"/>
    </source>
</evidence>
<keyword evidence="3" id="KW-0813">Transport</keyword>
<dbReference type="GO" id="GO:0140359">
    <property type="term" value="F:ABC-type transporter activity"/>
    <property type="evidence" value="ECO:0007669"/>
    <property type="project" value="InterPro"/>
</dbReference>
<comment type="similarity">
    <text evidence="2">Belongs to the ABC-2 integral membrane protein family.</text>
</comment>
<feature type="transmembrane region" description="Helical" evidence="8">
    <location>
        <begin position="161"/>
        <end position="190"/>
    </location>
</feature>
<dbReference type="GO" id="GO:0015920">
    <property type="term" value="P:lipopolysaccharide transport"/>
    <property type="evidence" value="ECO:0007669"/>
    <property type="project" value="TreeGrafter"/>
</dbReference>
<evidence type="ECO:0000313" key="11">
    <source>
        <dbReference type="Proteomes" id="UP000267844"/>
    </source>
</evidence>
<feature type="transmembrane region" description="Helical" evidence="8">
    <location>
        <begin position="82"/>
        <end position="99"/>
    </location>
</feature>
<protein>
    <submittedName>
        <fullName evidence="10">ABC transporter permease</fullName>
    </submittedName>
</protein>
<accession>A0A427BQA5</accession>
<evidence type="ECO:0000256" key="8">
    <source>
        <dbReference type="SAM" id="Phobius"/>
    </source>
</evidence>
<gene>
    <name evidence="10" type="ORF">EGI89_05250</name>
</gene>
<evidence type="ECO:0000256" key="5">
    <source>
        <dbReference type="ARBA" id="ARBA00022692"/>
    </source>
</evidence>
<dbReference type="PANTHER" id="PTHR30413:SF8">
    <property type="entry name" value="TRANSPORT PERMEASE PROTEIN"/>
    <property type="match status" value="1"/>
</dbReference>
<evidence type="ECO:0000256" key="2">
    <source>
        <dbReference type="ARBA" id="ARBA00007783"/>
    </source>
</evidence>
<dbReference type="AlphaFoldDB" id="A0A427BQA5"/>